<protein>
    <submittedName>
        <fullName evidence="3">LON peptidase N-terminal domain and RING finger protein 1</fullName>
    </submittedName>
</protein>
<dbReference type="PROSITE" id="PS51787">
    <property type="entry name" value="LON_N"/>
    <property type="match status" value="1"/>
</dbReference>
<reference evidence="3" key="1">
    <citation type="journal article" date="2012" name="Nature">
        <title>The oyster genome reveals stress adaptation and complexity of shell formation.</title>
        <authorList>
            <person name="Zhang G."/>
            <person name="Fang X."/>
            <person name="Guo X."/>
            <person name="Li L."/>
            <person name="Luo R."/>
            <person name="Xu F."/>
            <person name="Yang P."/>
            <person name="Zhang L."/>
            <person name="Wang X."/>
            <person name="Qi H."/>
            <person name="Xiong Z."/>
            <person name="Que H."/>
            <person name="Xie Y."/>
            <person name="Holland P.W."/>
            <person name="Paps J."/>
            <person name="Zhu Y."/>
            <person name="Wu F."/>
            <person name="Chen Y."/>
            <person name="Wang J."/>
            <person name="Peng C."/>
            <person name="Meng J."/>
            <person name="Yang L."/>
            <person name="Liu J."/>
            <person name="Wen B."/>
            <person name="Zhang N."/>
            <person name="Huang Z."/>
            <person name="Zhu Q."/>
            <person name="Feng Y."/>
            <person name="Mount A."/>
            <person name="Hedgecock D."/>
            <person name="Xu Z."/>
            <person name="Liu Y."/>
            <person name="Domazet-Loso T."/>
            <person name="Du Y."/>
            <person name="Sun X."/>
            <person name="Zhang S."/>
            <person name="Liu B."/>
            <person name="Cheng P."/>
            <person name="Jiang X."/>
            <person name="Li J."/>
            <person name="Fan D."/>
            <person name="Wang W."/>
            <person name="Fu W."/>
            <person name="Wang T."/>
            <person name="Wang B."/>
            <person name="Zhang J."/>
            <person name="Peng Z."/>
            <person name="Li Y."/>
            <person name="Li N."/>
            <person name="Wang J."/>
            <person name="Chen M."/>
            <person name="He Y."/>
            <person name="Tan F."/>
            <person name="Song X."/>
            <person name="Zheng Q."/>
            <person name="Huang R."/>
            <person name="Yang H."/>
            <person name="Du X."/>
            <person name="Chen L."/>
            <person name="Yang M."/>
            <person name="Gaffney P.M."/>
            <person name="Wang S."/>
            <person name="Luo L."/>
            <person name="She Z."/>
            <person name="Ming Y."/>
            <person name="Huang W."/>
            <person name="Zhang S."/>
            <person name="Huang B."/>
            <person name="Zhang Y."/>
            <person name="Qu T."/>
            <person name="Ni P."/>
            <person name="Miao G."/>
            <person name="Wang J."/>
            <person name="Wang Q."/>
            <person name="Steinberg C.E."/>
            <person name="Wang H."/>
            <person name="Li N."/>
            <person name="Qian L."/>
            <person name="Zhang G."/>
            <person name="Li Y."/>
            <person name="Yang H."/>
            <person name="Liu X."/>
            <person name="Wang J."/>
            <person name="Yin Y."/>
            <person name="Wang J."/>
        </authorList>
    </citation>
    <scope>NUCLEOTIDE SEQUENCE [LARGE SCALE GENOMIC DNA]</scope>
    <source>
        <strain evidence="3">05x7-T-G4-1.051#20</strain>
    </source>
</reference>
<sequence>MVDLAKEAFNTQNFQLAVEIYERTIKENGPSLELCIGLADSFASCGHFEKAFDTYASAFRLGNLTQSSLKHLVSALVNAVKQDNIATTPHDHLLLSNRSHAFACLDRYSEALQDAEKVIKLRPDWPKGYFRKGCSQFGLNLFEDAVVSLLQCLALDSEVQAAKDFLAKSLHKILSPFPDDDVKALALKNQFNPSLLTRLIRANFSSSLLLPHMTVHKLEQLKDIIDETLCSATNFVLEQEEVKPSFDHVDMEEQCSSGHVSCGQNDNNVLPLNFKNFIYEWNEFHQVHLNQAADQSRQSFSVEVQGHVHTRRRGGTLTSTGSGPENRAPPNHHFPHRNRRKNNKYLAERRQARDESLENIIKTYFQKEYEARKKLHEDEIAELARMGEDERHHIPIFICTMAFPGVSCPLHIFEPRYRLMIRQCMEAGTRQFGMCIADGESEDEFSEFGCMLEIRDVQFFPDGRSLVDCIGGRRFRVLSKGHRDGYNTANVEFLRDVVVKEKDMEAVNKLQEKTYSEVKSWFENLPGIQRNQISRHFGGFPSYDADFQGNPNSTAWLWKVLPVLPLDPRIQLKMLAMTSYKERLEGILRVVEYIKRRQSS</sequence>
<dbReference type="Pfam" id="PF02190">
    <property type="entry name" value="LON_substr_bdg"/>
    <property type="match status" value="1"/>
</dbReference>
<dbReference type="PANTHER" id="PTHR23327">
    <property type="entry name" value="RING FINGER PROTEIN 127"/>
    <property type="match status" value="1"/>
</dbReference>
<evidence type="ECO:0000256" key="1">
    <source>
        <dbReference type="SAM" id="MobiDB-lite"/>
    </source>
</evidence>
<dbReference type="Gene3D" id="2.30.130.40">
    <property type="entry name" value="LON domain-like"/>
    <property type="match status" value="1"/>
</dbReference>
<dbReference type="SUPFAM" id="SSF48452">
    <property type="entry name" value="TPR-like"/>
    <property type="match status" value="1"/>
</dbReference>
<dbReference type="SMART" id="SM00028">
    <property type="entry name" value="TPR"/>
    <property type="match status" value="2"/>
</dbReference>
<dbReference type="InterPro" id="IPR019734">
    <property type="entry name" value="TPR_rpt"/>
</dbReference>
<feature type="domain" description="Lon N-terminal" evidence="2">
    <location>
        <begin position="391"/>
        <end position="595"/>
    </location>
</feature>
<feature type="compositionally biased region" description="Basic residues" evidence="1">
    <location>
        <begin position="333"/>
        <end position="343"/>
    </location>
</feature>
<dbReference type="InParanoid" id="K1RLQ9"/>
<dbReference type="AlphaFoldDB" id="K1RLQ9"/>
<name>K1RLQ9_MAGGI</name>
<feature type="region of interest" description="Disordered" evidence="1">
    <location>
        <begin position="306"/>
        <end position="344"/>
    </location>
</feature>
<dbReference type="Gene3D" id="1.25.40.10">
    <property type="entry name" value="Tetratricopeptide repeat domain"/>
    <property type="match status" value="1"/>
</dbReference>
<dbReference type="SMART" id="SM00464">
    <property type="entry name" value="LON"/>
    <property type="match status" value="1"/>
</dbReference>
<dbReference type="EMBL" id="JH818249">
    <property type="protein sequence ID" value="EKC35296.1"/>
    <property type="molecule type" value="Genomic_DNA"/>
</dbReference>
<accession>K1RLQ9</accession>
<dbReference type="SUPFAM" id="SSF88697">
    <property type="entry name" value="PUA domain-like"/>
    <property type="match status" value="1"/>
</dbReference>
<evidence type="ECO:0000313" key="3">
    <source>
        <dbReference type="EMBL" id="EKC35296.1"/>
    </source>
</evidence>
<dbReference type="GO" id="GO:0061630">
    <property type="term" value="F:ubiquitin protein ligase activity"/>
    <property type="evidence" value="ECO:0007669"/>
    <property type="project" value="TreeGrafter"/>
</dbReference>
<dbReference type="InterPro" id="IPR003111">
    <property type="entry name" value="Lon_prtase_N"/>
</dbReference>
<proteinExistence type="predicted"/>
<dbReference type="HOGENOM" id="CLU_013989_1_2_1"/>
<dbReference type="InterPro" id="IPR015947">
    <property type="entry name" value="PUA-like_sf"/>
</dbReference>
<gene>
    <name evidence="3" type="ORF">CGI_10017977</name>
</gene>
<dbReference type="InterPro" id="IPR046336">
    <property type="entry name" value="Lon_prtase_N_sf"/>
</dbReference>
<organism evidence="3">
    <name type="scientific">Magallana gigas</name>
    <name type="common">Pacific oyster</name>
    <name type="synonym">Crassostrea gigas</name>
    <dbReference type="NCBI Taxonomy" id="29159"/>
    <lineage>
        <taxon>Eukaryota</taxon>
        <taxon>Metazoa</taxon>
        <taxon>Spiralia</taxon>
        <taxon>Lophotrochozoa</taxon>
        <taxon>Mollusca</taxon>
        <taxon>Bivalvia</taxon>
        <taxon>Autobranchia</taxon>
        <taxon>Pteriomorphia</taxon>
        <taxon>Ostreida</taxon>
        <taxon>Ostreoidea</taxon>
        <taxon>Ostreidae</taxon>
        <taxon>Magallana</taxon>
    </lineage>
</organism>
<dbReference type="InterPro" id="IPR011990">
    <property type="entry name" value="TPR-like_helical_dom_sf"/>
</dbReference>
<evidence type="ECO:0000259" key="2">
    <source>
        <dbReference type="PROSITE" id="PS51787"/>
    </source>
</evidence>
<dbReference type="PANTHER" id="PTHR23327:SF42">
    <property type="entry name" value="LON PEPTIDASE N-TERMINAL DOMAIN AND RING FINGER PROTEIN C14F5.10C"/>
    <property type="match status" value="1"/>
</dbReference>